<dbReference type="InterPro" id="IPR051940">
    <property type="entry name" value="Chitin_bind-dev_reg"/>
</dbReference>
<evidence type="ECO:0000256" key="2">
    <source>
        <dbReference type="ARBA" id="ARBA00022729"/>
    </source>
</evidence>
<keyword evidence="1" id="KW-0147">Chitin-binding</keyword>
<accession>E9FWA3</accession>
<dbReference type="Proteomes" id="UP000000305">
    <property type="component" value="Unassembled WGS sequence"/>
</dbReference>
<dbReference type="STRING" id="6669.E9FWA3"/>
<dbReference type="InterPro" id="IPR002557">
    <property type="entry name" value="Chitin-bd_dom"/>
</dbReference>
<dbReference type="PROSITE" id="PS50940">
    <property type="entry name" value="CHIT_BIND_II"/>
    <property type="match status" value="4"/>
</dbReference>
<evidence type="ECO:0000256" key="6">
    <source>
        <dbReference type="SAM" id="SignalP"/>
    </source>
</evidence>
<dbReference type="eggNOG" id="ENOG502RXTR">
    <property type="taxonomic scope" value="Eukaryota"/>
</dbReference>
<keyword evidence="5" id="KW-0325">Glycoprotein</keyword>
<feature type="signal peptide" evidence="6">
    <location>
        <begin position="1"/>
        <end position="23"/>
    </location>
</feature>
<organism evidence="8 9">
    <name type="scientific">Daphnia pulex</name>
    <name type="common">Water flea</name>
    <dbReference type="NCBI Taxonomy" id="6669"/>
    <lineage>
        <taxon>Eukaryota</taxon>
        <taxon>Metazoa</taxon>
        <taxon>Ecdysozoa</taxon>
        <taxon>Arthropoda</taxon>
        <taxon>Crustacea</taxon>
        <taxon>Branchiopoda</taxon>
        <taxon>Diplostraca</taxon>
        <taxon>Cladocera</taxon>
        <taxon>Anomopoda</taxon>
        <taxon>Daphniidae</taxon>
        <taxon>Daphnia</taxon>
    </lineage>
</organism>
<evidence type="ECO:0000259" key="7">
    <source>
        <dbReference type="PROSITE" id="PS50940"/>
    </source>
</evidence>
<evidence type="ECO:0000256" key="1">
    <source>
        <dbReference type="ARBA" id="ARBA00022669"/>
    </source>
</evidence>
<evidence type="ECO:0000313" key="8">
    <source>
        <dbReference type="EMBL" id="EFX88960.1"/>
    </source>
</evidence>
<evidence type="ECO:0000313" key="9">
    <source>
        <dbReference type="Proteomes" id="UP000000305"/>
    </source>
</evidence>
<dbReference type="FunFam" id="2.170.140.10:FF:000001">
    <property type="entry name" value="Acidic mammalian chitinase"/>
    <property type="match status" value="1"/>
</dbReference>
<dbReference type="Gene3D" id="2.170.140.10">
    <property type="entry name" value="Chitin binding domain"/>
    <property type="match status" value="4"/>
</dbReference>
<keyword evidence="4" id="KW-1015">Disulfide bond</keyword>
<feature type="domain" description="Chitin-binding type-2" evidence="7">
    <location>
        <begin position="112"/>
        <end position="166"/>
    </location>
</feature>
<sequence length="305" mass="33098">MENQKKIQTILFLNVILLGVVSALSNQFDHTNINPISADNPTDPNFTCPGNGFFPLSPTACSTTFYNCVGGIAYIYTCPGEGIFDPSQNTCVSPDQAECTQTTTTTATTTNPGPCMEDGFFPLSPEACCSEYLNCFDGEAYITICPAGGVFDPNKRICVPADAADCGFVCVAQDGFYDVPDECSNRYYTCLEGVAYESFCPGNAIFDPDRLVCAAPESVACYYTTTTSTTVTWPYTTQRITTTTFSPPVEFVCPSDNGLYPNPDDCKTFYQCTGGKPYIKTCPTGLYFNPETLVCDYLDNVPSCQ</sequence>
<keyword evidence="9" id="KW-1185">Reference proteome</keyword>
<dbReference type="AlphaFoldDB" id="E9FWA3"/>
<feature type="domain" description="Chitin-binding type-2" evidence="7">
    <location>
        <begin position="45"/>
        <end position="101"/>
    </location>
</feature>
<dbReference type="OrthoDB" id="6340217at2759"/>
<dbReference type="GO" id="GO:0030312">
    <property type="term" value="C:external encapsulating structure"/>
    <property type="evidence" value="ECO:0000318"/>
    <property type="project" value="GO_Central"/>
</dbReference>
<name>E9FWA3_DAPPU</name>
<feature type="chain" id="PRO_5003236463" description="Chitin-binding type-2 domain-containing protein" evidence="6">
    <location>
        <begin position="24"/>
        <end position="305"/>
    </location>
</feature>
<dbReference type="Pfam" id="PF01607">
    <property type="entry name" value="CBM_14"/>
    <property type="match status" value="4"/>
</dbReference>
<evidence type="ECO:0000256" key="3">
    <source>
        <dbReference type="ARBA" id="ARBA00022737"/>
    </source>
</evidence>
<feature type="domain" description="Chitin-binding type-2" evidence="7">
    <location>
        <begin position="250"/>
        <end position="305"/>
    </location>
</feature>
<dbReference type="InParanoid" id="E9FWA3"/>
<dbReference type="GO" id="GO:0005576">
    <property type="term" value="C:extracellular region"/>
    <property type="evidence" value="ECO:0007669"/>
    <property type="project" value="InterPro"/>
</dbReference>
<dbReference type="PANTHER" id="PTHR23301:SF0">
    <property type="entry name" value="CHITIN-BINDING TYPE-2 DOMAIN-CONTAINING PROTEIN-RELATED"/>
    <property type="match status" value="1"/>
</dbReference>
<gene>
    <name evidence="8" type="ORF">DAPPUDRAFT_310994</name>
</gene>
<keyword evidence="2 6" id="KW-0732">Signal</keyword>
<dbReference type="KEGG" id="dpx:DAPPUDRAFT_310994"/>
<dbReference type="HOGENOM" id="CLU_807154_0_0_1"/>
<reference evidence="8 9" key="1">
    <citation type="journal article" date="2011" name="Science">
        <title>The ecoresponsive genome of Daphnia pulex.</title>
        <authorList>
            <person name="Colbourne J.K."/>
            <person name="Pfrender M.E."/>
            <person name="Gilbert D."/>
            <person name="Thomas W.K."/>
            <person name="Tucker A."/>
            <person name="Oakley T.H."/>
            <person name="Tokishita S."/>
            <person name="Aerts A."/>
            <person name="Arnold G.J."/>
            <person name="Basu M.K."/>
            <person name="Bauer D.J."/>
            <person name="Caceres C.E."/>
            <person name="Carmel L."/>
            <person name="Casola C."/>
            <person name="Choi J.H."/>
            <person name="Detter J.C."/>
            <person name="Dong Q."/>
            <person name="Dusheyko S."/>
            <person name="Eads B.D."/>
            <person name="Frohlich T."/>
            <person name="Geiler-Samerotte K.A."/>
            <person name="Gerlach D."/>
            <person name="Hatcher P."/>
            <person name="Jogdeo S."/>
            <person name="Krijgsveld J."/>
            <person name="Kriventseva E.V."/>
            <person name="Kultz D."/>
            <person name="Laforsch C."/>
            <person name="Lindquist E."/>
            <person name="Lopez J."/>
            <person name="Manak J.R."/>
            <person name="Muller J."/>
            <person name="Pangilinan J."/>
            <person name="Patwardhan R.P."/>
            <person name="Pitluck S."/>
            <person name="Pritham E.J."/>
            <person name="Rechtsteiner A."/>
            <person name="Rho M."/>
            <person name="Rogozin I.B."/>
            <person name="Sakarya O."/>
            <person name="Salamov A."/>
            <person name="Schaack S."/>
            <person name="Shapiro H."/>
            <person name="Shiga Y."/>
            <person name="Skalitzky C."/>
            <person name="Smith Z."/>
            <person name="Souvorov A."/>
            <person name="Sung W."/>
            <person name="Tang Z."/>
            <person name="Tsuchiya D."/>
            <person name="Tu H."/>
            <person name="Vos H."/>
            <person name="Wang M."/>
            <person name="Wolf Y.I."/>
            <person name="Yamagata H."/>
            <person name="Yamada T."/>
            <person name="Ye Y."/>
            <person name="Shaw J.R."/>
            <person name="Andrews J."/>
            <person name="Crease T.J."/>
            <person name="Tang H."/>
            <person name="Lucas S.M."/>
            <person name="Robertson H.M."/>
            <person name="Bork P."/>
            <person name="Koonin E.V."/>
            <person name="Zdobnov E.M."/>
            <person name="Grigoriev I.V."/>
            <person name="Lynch M."/>
            <person name="Boore J.L."/>
        </authorList>
    </citation>
    <scope>NUCLEOTIDE SEQUENCE [LARGE SCALE GENOMIC DNA]</scope>
</reference>
<evidence type="ECO:0000256" key="5">
    <source>
        <dbReference type="ARBA" id="ARBA00023180"/>
    </source>
</evidence>
<dbReference type="GO" id="GO:0008061">
    <property type="term" value="F:chitin binding"/>
    <property type="evidence" value="ECO:0000318"/>
    <property type="project" value="GO_Central"/>
</dbReference>
<feature type="domain" description="Chitin-binding type-2" evidence="7">
    <location>
        <begin position="167"/>
        <end position="223"/>
    </location>
</feature>
<dbReference type="OMA" id="EACCSEY"/>
<dbReference type="InterPro" id="IPR036508">
    <property type="entry name" value="Chitin-bd_dom_sf"/>
</dbReference>
<proteinExistence type="predicted"/>
<protein>
    <recommendedName>
        <fullName evidence="7">Chitin-binding type-2 domain-containing protein</fullName>
    </recommendedName>
</protein>
<dbReference type="EMBL" id="GL732525">
    <property type="protein sequence ID" value="EFX88960.1"/>
    <property type="molecule type" value="Genomic_DNA"/>
</dbReference>
<dbReference type="SUPFAM" id="SSF57625">
    <property type="entry name" value="Invertebrate chitin-binding proteins"/>
    <property type="match status" value="4"/>
</dbReference>
<dbReference type="SMART" id="SM00494">
    <property type="entry name" value="ChtBD2"/>
    <property type="match status" value="4"/>
</dbReference>
<dbReference type="PANTHER" id="PTHR23301">
    <property type="entry name" value="CHITIN BINDING PERITROPHIN-A"/>
    <property type="match status" value="1"/>
</dbReference>
<evidence type="ECO:0000256" key="4">
    <source>
        <dbReference type="ARBA" id="ARBA00023157"/>
    </source>
</evidence>
<keyword evidence="3" id="KW-0677">Repeat</keyword>